<dbReference type="InterPro" id="IPR003382">
    <property type="entry name" value="Flavoprotein"/>
</dbReference>
<dbReference type="Proteomes" id="UP000199668">
    <property type="component" value="Unassembled WGS sequence"/>
</dbReference>
<gene>
    <name evidence="5" type="primary">ubiX</name>
    <name evidence="7" type="ORF">SAMN04488054_11027</name>
</gene>
<sequence length="200" mass="22148">MTVKTFTVAITGASGAVYGIRITEELLRQGHYVHFLVSEAGWQVFREELLLDTTDREECVRKLFAGYNSEQWVMHELQDFKAPIASGSHHTDGMIVSPCSMGTLSKIANGISGNLIERAADVQLKEKRPLLLVPRETPLHGIHLENLSKAEKNGALIVPAMPGFYHLPETKDDLINFVAGKILDSLGVGHALFTRWGQKK</sequence>
<feature type="binding site" evidence="5">
    <location>
        <position position="38"/>
    </location>
    <ligand>
        <name>FMN</name>
        <dbReference type="ChEBI" id="CHEBI:58210"/>
    </ligand>
</feature>
<dbReference type="RefSeq" id="WP_090926797.1">
    <property type="nucleotide sequence ID" value="NZ_FOTY01000010.1"/>
</dbReference>
<keyword evidence="2 5" id="KW-0285">Flavoprotein</keyword>
<keyword evidence="1 5" id="KW-0637">Prenyltransferase</keyword>
<evidence type="ECO:0000256" key="2">
    <source>
        <dbReference type="ARBA" id="ARBA00022630"/>
    </source>
</evidence>
<comment type="similarity">
    <text evidence="5">Belongs to the UbiX/PAD1 family.</text>
</comment>
<feature type="binding site" evidence="5">
    <location>
        <position position="135"/>
    </location>
    <ligand>
        <name>FMN</name>
        <dbReference type="ChEBI" id="CHEBI:58210"/>
    </ligand>
</feature>
<keyword evidence="8" id="KW-1185">Reference proteome</keyword>
<dbReference type="AlphaFoldDB" id="A0A1I4M409"/>
<comment type="function">
    <text evidence="5">Flavin prenyltransferase that catalyzes the synthesis of the prenylated FMN cofactor (prenyl-FMN) for 4-hydroxy-3-polyprenylbenzoic acid decarboxylase UbiD. The prenyltransferase is metal-independent and links a dimethylallyl moiety from dimethylallyl monophosphate (DMAP) to the flavin N5 and C6 atoms of FMN.</text>
</comment>
<evidence type="ECO:0000259" key="6">
    <source>
        <dbReference type="Pfam" id="PF02441"/>
    </source>
</evidence>
<dbReference type="InterPro" id="IPR004507">
    <property type="entry name" value="UbiX-like"/>
</dbReference>
<dbReference type="HAMAP" id="MF_01984">
    <property type="entry name" value="ubiX_pad"/>
    <property type="match status" value="1"/>
</dbReference>
<dbReference type="GO" id="GO:0106141">
    <property type="term" value="F:flavin prenyltransferase activity"/>
    <property type="evidence" value="ECO:0007669"/>
    <property type="project" value="UniProtKB-EC"/>
</dbReference>
<reference evidence="7 8" key="1">
    <citation type="submission" date="2016-10" db="EMBL/GenBank/DDBJ databases">
        <authorList>
            <person name="de Groot N.N."/>
        </authorList>
    </citation>
    <scope>NUCLEOTIDE SEQUENCE [LARGE SCALE GENOMIC DNA]</scope>
    <source>
        <strain evidence="7 8">CGMCC 1.6134</strain>
    </source>
</reference>
<dbReference type="NCBIfam" id="NF004685">
    <property type="entry name" value="PRK06029.1"/>
    <property type="match status" value="1"/>
</dbReference>
<feature type="binding site" evidence="5">
    <location>
        <position position="181"/>
    </location>
    <ligand>
        <name>dimethylallyl phosphate</name>
        <dbReference type="ChEBI" id="CHEBI:88052"/>
    </ligand>
</feature>
<dbReference type="PANTHER" id="PTHR43374">
    <property type="entry name" value="FLAVIN PRENYLTRANSFERASE"/>
    <property type="match status" value="1"/>
</dbReference>
<dbReference type="PANTHER" id="PTHR43374:SF1">
    <property type="entry name" value="FLAVIN PRENYLTRANSFERASE PAD1, MITOCHONDRIAL"/>
    <property type="match status" value="1"/>
</dbReference>
<dbReference type="Gene3D" id="3.40.50.1950">
    <property type="entry name" value="Flavin prenyltransferase-like"/>
    <property type="match status" value="1"/>
</dbReference>
<evidence type="ECO:0000256" key="4">
    <source>
        <dbReference type="ARBA" id="ARBA00022679"/>
    </source>
</evidence>
<dbReference type="Pfam" id="PF02441">
    <property type="entry name" value="Flavoprotein"/>
    <property type="match status" value="1"/>
</dbReference>
<keyword evidence="4 5" id="KW-0808">Transferase</keyword>
<evidence type="ECO:0000256" key="5">
    <source>
        <dbReference type="HAMAP-Rule" id="MF_01984"/>
    </source>
</evidence>
<dbReference type="SUPFAM" id="SSF52507">
    <property type="entry name" value="Homo-oligomeric flavin-containing Cys decarboxylases, HFCD"/>
    <property type="match status" value="1"/>
</dbReference>
<feature type="binding site" evidence="5">
    <location>
        <position position="165"/>
    </location>
    <ligand>
        <name>dimethylallyl phosphate</name>
        <dbReference type="ChEBI" id="CHEBI:88052"/>
    </ligand>
</feature>
<dbReference type="GO" id="GO:0016831">
    <property type="term" value="F:carboxy-lyase activity"/>
    <property type="evidence" value="ECO:0007669"/>
    <property type="project" value="TreeGrafter"/>
</dbReference>
<name>A0A1I4M409_9BACI</name>
<comment type="catalytic activity">
    <reaction evidence="5">
        <text>dimethylallyl phosphate + FMNH2 = prenylated FMNH2 + phosphate</text>
        <dbReference type="Rhea" id="RHEA:37743"/>
        <dbReference type="ChEBI" id="CHEBI:43474"/>
        <dbReference type="ChEBI" id="CHEBI:57618"/>
        <dbReference type="ChEBI" id="CHEBI:87467"/>
        <dbReference type="ChEBI" id="CHEBI:88052"/>
        <dbReference type="EC" id="2.5.1.129"/>
    </reaction>
</comment>
<feature type="binding site" evidence="5">
    <location>
        <begin position="100"/>
        <end position="103"/>
    </location>
    <ligand>
        <name>FMN</name>
        <dbReference type="ChEBI" id="CHEBI:58210"/>
    </ligand>
</feature>
<protein>
    <recommendedName>
        <fullName evidence="5">Flavin prenyltransferase UbiX</fullName>
        <ecNumber evidence="5">2.5.1.129</ecNumber>
    </recommendedName>
</protein>
<dbReference type="InterPro" id="IPR036551">
    <property type="entry name" value="Flavin_trans-like"/>
</dbReference>
<dbReference type="EMBL" id="FOTY01000010">
    <property type="protein sequence ID" value="SFL97971.1"/>
    <property type="molecule type" value="Genomic_DNA"/>
</dbReference>
<evidence type="ECO:0000256" key="1">
    <source>
        <dbReference type="ARBA" id="ARBA00022602"/>
    </source>
</evidence>
<evidence type="ECO:0000313" key="8">
    <source>
        <dbReference type="Proteomes" id="UP000199668"/>
    </source>
</evidence>
<proteinExistence type="inferred from homology"/>
<feature type="binding site" evidence="5">
    <location>
        <begin position="12"/>
        <end position="14"/>
    </location>
    <ligand>
        <name>FMN</name>
        <dbReference type="ChEBI" id="CHEBI:58210"/>
    </ligand>
</feature>
<accession>A0A1I4M409</accession>
<dbReference type="EC" id="2.5.1.129" evidence="5"/>
<dbReference type="OrthoDB" id="9781577at2"/>
<dbReference type="NCBIfam" id="TIGR00421">
    <property type="entry name" value="ubiX_pad"/>
    <property type="match status" value="1"/>
</dbReference>
<keyword evidence="3 5" id="KW-0288">FMN</keyword>
<evidence type="ECO:0000256" key="3">
    <source>
        <dbReference type="ARBA" id="ARBA00022643"/>
    </source>
</evidence>
<comment type="caution">
    <text evidence="5">Lacks conserved residue(s) required for the propagation of feature annotation.</text>
</comment>
<organism evidence="7 8">
    <name type="scientific">Salibacterium qingdaonense</name>
    <dbReference type="NCBI Taxonomy" id="266892"/>
    <lineage>
        <taxon>Bacteria</taxon>
        <taxon>Bacillati</taxon>
        <taxon>Bacillota</taxon>
        <taxon>Bacilli</taxon>
        <taxon>Bacillales</taxon>
        <taxon>Bacillaceae</taxon>
    </lineage>
</organism>
<dbReference type="STRING" id="266892.SAMN04488054_11027"/>
<feature type="domain" description="Flavoprotein" evidence="6">
    <location>
        <begin position="5"/>
        <end position="186"/>
    </location>
</feature>
<evidence type="ECO:0000313" key="7">
    <source>
        <dbReference type="EMBL" id="SFL97971.1"/>
    </source>
</evidence>